<dbReference type="Proteomes" id="UP001327560">
    <property type="component" value="Chromosome 3"/>
</dbReference>
<feature type="compositionally biased region" description="Acidic residues" evidence="2">
    <location>
        <begin position="51"/>
        <end position="65"/>
    </location>
</feature>
<feature type="region of interest" description="Disordered" evidence="2">
    <location>
        <begin position="686"/>
        <end position="727"/>
    </location>
</feature>
<gene>
    <name evidence="4" type="ORF">Cni_G11087</name>
</gene>
<dbReference type="AlphaFoldDB" id="A0AAQ3QAW9"/>
<evidence type="ECO:0000313" key="4">
    <source>
        <dbReference type="EMBL" id="WOL02368.1"/>
    </source>
</evidence>
<reference evidence="4 5" key="1">
    <citation type="submission" date="2023-10" db="EMBL/GenBank/DDBJ databases">
        <title>Chromosome-scale genome assembly provides insights into flower coloration mechanisms of Canna indica.</title>
        <authorList>
            <person name="Li C."/>
        </authorList>
    </citation>
    <scope>NUCLEOTIDE SEQUENCE [LARGE SCALE GENOMIC DNA]</scope>
    <source>
        <tissue evidence="4">Flower</tissue>
    </source>
</reference>
<keyword evidence="1" id="KW-0862">Zinc</keyword>
<dbReference type="PANTHER" id="PTHR31973:SF187">
    <property type="entry name" value="MUTATOR TRANSPOSASE MUDRA PROTEIN"/>
    <property type="match status" value="1"/>
</dbReference>
<feature type="compositionally biased region" description="Low complexity" evidence="2">
    <location>
        <begin position="707"/>
        <end position="717"/>
    </location>
</feature>
<dbReference type="Pfam" id="PF10551">
    <property type="entry name" value="MULE"/>
    <property type="match status" value="1"/>
</dbReference>
<evidence type="ECO:0000256" key="2">
    <source>
        <dbReference type="SAM" id="MobiDB-lite"/>
    </source>
</evidence>
<sequence>MASQTQLGFIDIDIQHSERDGKSNTNTVPARDNVAGEEEGIHSEGDVVISESDDEWYQNIEDDENKGDSESNLDYADEEERNDGSESDQLDESYDQIVNVNSNEEIYIDRVMRGKIFERAADCRVQLEKGLLFLDVNEFRKALQDYTIQEGFEIQRIKNEKARVTTSMKAELLEKYGLEPANNMQLYRATRRVKEENQGNHAKSYDKLPAWAKLARVTNPESVVKMKVDARMSANPLFKRFFVCFDAMKKGFVRGCRPWFGIDGCHLKGTYGGVLLSAVAIDGNKGMFSIAFAVVEVECMDSWKFFLRLLYESLASVREWKDHPLTIMSDMQKGLGSAVSEFFPYAKHRYCCHHLLNNFKLKFKSLMKTTKYWTTAKAYNNFVFEKNMMQLRTIDSEAADWLLSPRRPIEMWARYTIDSGCKSDHITNNVIESFNHWVGDDRKKPIMVMVESLTCRIMVRLQRRFEKGSIFEFGLWKIIDMTMQDAKLCKMIDAGDDEFQVRDGFTTFVVNLRTKSCSCNYWSLCGLPCTHACACISYKRYNVERFCDHYYSNEMYCKTYQEMIHPMPELDERDRDEYPTVDPPELKRLPGRPRTARRRAANEGRAGQQDARRSCTVRCGICKEFGHNRKDCQRGKTAKEKKKEALAFAADQAQSGANTEGITQISIGTSTQGDGNVEREHLDDANANKILTQASNSTSRKGVVHMPTTTQPSQTPQRESHAKRKKI</sequence>
<dbReference type="InterPro" id="IPR004332">
    <property type="entry name" value="Transposase_MuDR"/>
</dbReference>
<organism evidence="4 5">
    <name type="scientific">Canna indica</name>
    <name type="common">Indian-shot</name>
    <dbReference type="NCBI Taxonomy" id="4628"/>
    <lineage>
        <taxon>Eukaryota</taxon>
        <taxon>Viridiplantae</taxon>
        <taxon>Streptophyta</taxon>
        <taxon>Embryophyta</taxon>
        <taxon>Tracheophyta</taxon>
        <taxon>Spermatophyta</taxon>
        <taxon>Magnoliopsida</taxon>
        <taxon>Liliopsida</taxon>
        <taxon>Zingiberales</taxon>
        <taxon>Cannaceae</taxon>
        <taxon>Canna</taxon>
    </lineage>
</organism>
<evidence type="ECO:0000256" key="1">
    <source>
        <dbReference type="PROSITE-ProRule" id="PRU00325"/>
    </source>
</evidence>
<dbReference type="PROSITE" id="PS50966">
    <property type="entry name" value="ZF_SWIM"/>
    <property type="match status" value="1"/>
</dbReference>
<protein>
    <recommendedName>
        <fullName evidence="3">SWIM-type domain-containing protein</fullName>
    </recommendedName>
</protein>
<accession>A0AAQ3QAW9</accession>
<proteinExistence type="predicted"/>
<keyword evidence="1" id="KW-0863">Zinc-finger</keyword>
<evidence type="ECO:0000259" key="3">
    <source>
        <dbReference type="PROSITE" id="PS50966"/>
    </source>
</evidence>
<feature type="compositionally biased region" description="Polar residues" evidence="2">
    <location>
        <begin position="689"/>
        <end position="700"/>
    </location>
</feature>
<keyword evidence="1" id="KW-0479">Metal-binding</keyword>
<dbReference type="Pfam" id="PF04434">
    <property type="entry name" value="SWIM"/>
    <property type="match status" value="1"/>
</dbReference>
<dbReference type="InterPro" id="IPR018289">
    <property type="entry name" value="MULE_transposase_dom"/>
</dbReference>
<feature type="region of interest" description="Disordered" evidence="2">
    <location>
        <begin position="573"/>
        <end position="609"/>
    </location>
</feature>
<dbReference type="InterPro" id="IPR007527">
    <property type="entry name" value="Znf_SWIM"/>
</dbReference>
<feature type="compositionally biased region" description="Basic residues" evidence="2">
    <location>
        <begin position="589"/>
        <end position="599"/>
    </location>
</feature>
<feature type="region of interest" description="Disordered" evidence="2">
    <location>
        <begin position="1"/>
        <end position="91"/>
    </location>
</feature>
<keyword evidence="5" id="KW-1185">Reference proteome</keyword>
<name>A0AAQ3QAW9_9LILI</name>
<dbReference type="EMBL" id="CP136892">
    <property type="protein sequence ID" value="WOL02368.1"/>
    <property type="molecule type" value="Genomic_DNA"/>
</dbReference>
<feature type="compositionally biased region" description="Acidic residues" evidence="2">
    <location>
        <begin position="75"/>
        <end position="91"/>
    </location>
</feature>
<feature type="compositionally biased region" description="Basic and acidic residues" evidence="2">
    <location>
        <begin position="13"/>
        <end position="22"/>
    </location>
</feature>
<dbReference type="Pfam" id="PF03108">
    <property type="entry name" value="DBD_Tnp_Mut"/>
    <property type="match status" value="1"/>
</dbReference>
<feature type="compositionally biased region" description="Basic and acidic residues" evidence="2">
    <location>
        <begin position="573"/>
        <end position="588"/>
    </location>
</feature>
<dbReference type="GO" id="GO:0008270">
    <property type="term" value="F:zinc ion binding"/>
    <property type="evidence" value="ECO:0007669"/>
    <property type="project" value="UniProtKB-KW"/>
</dbReference>
<dbReference type="PANTHER" id="PTHR31973">
    <property type="entry name" value="POLYPROTEIN, PUTATIVE-RELATED"/>
    <property type="match status" value="1"/>
</dbReference>
<evidence type="ECO:0000313" key="5">
    <source>
        <dbReference type="Proteomes" id="UP001327560"/>
    </source>
</evidence>
<feature type="domain" description="SWIM-type" evidence="3">
    <location>
        <begin position="508"/>
        <end position="540"/>
    </location>
</feature>